<evidence type="ECO:0000256" key="2">
    <source>
        <dbReference type="PROSITE-ProRule" id="PRU00169"/>
    </source>
</evidence>
<dbReference type="Proteomes" id="UP001062165">
    <property type="component" value="Chromosome"/>
</dbReference>
<dbReference type="Gene3D" id="3.60.40.10">
    <property type="entry name" value="PPM-type phosphatase domain"/>
    <property type="match status" value="1"/>
</dbReference>
<protein>
    <submittedName>
        <fullName evidence="5">Response regulator</fullName>
    </submittedName>
</protein>
<dbReference type="InterPro" id="IPR036457">
    <property type="entry name" value="PPM-type-like_dom_sf"/>
</dbReference>
<gene>
    <name evidence="5" type="ORF">N7E81_00085</name>
</gene>
<accession>A0ABY6D0R1</accession>
<evidence type="ECO:0000259" key="4">
    <source>
        <dbReference type="PROSITE" id="PS50110"/>
    </source>
</evidence>
<evidence type="ECO:0000256" key="1">
    <source>
        <dbReference type="ARBA" id="ARBA00022553"/>
    </source>
</evidence>
<evidence type="ECO:0000256" key="3">
    <source>
        <dbReference type="SAM" id="MobiDB-lite"/>
    </source>
</evidence>
<organism evidence="5 6">
    <name type="scientific">Reichenbachiella carrageenanivorans</name>
    <dbReference type="NCBI Taxonomy" id="2979869"/>
    <lineage>
        <taxon>Bacteria</taxon>
        <taxon>Pseudomonadati</taxon>
        <taxon>Bacteroidota</taxon>
        <taxon>Cytophagia</taxon>
        <taxon>Cytophagales</taxon>
        <taxon>Reichenbachiellaceae</taxon>
        <taxon>Reichenbachiella</taxon>
    </lineage>
</organism>
<sequence length="419" mass="48569">MEGVLDRTYKDEEVKKYSILYVDDEEVNLRIFQRAFKRHYNVFTAESGTDAIKILESQEIDLIMTDQRMPGMTGVELLIKIVPQYPNIARMIMTGFSDEDEIIRVDQEVGLDRFLVKPWNQEDLKEEFDKALEIRNPKEEEKKPDVTPVVPKPTLDPGVKTKQELKKEIIKSVEARKNMMSTVNMDQVIEFNVSLRESLLPRQEELRLYIEDAFILYEHNRVNHNGYWFGEVGNKLLITSFNTNSGVIHALTLNTFICATLMELMYKDRIYDPREILSTLSIRIQNRFFGKKYDENICSVDIALLVYDKHDESLLFGGANHSLYSFNKSGEFKTLSGNVAPLIPGVEPDIDVIQFDTFEVSELYFIPNNVIDDSTKKSDSNSALLSTQLLLEELHKFPMIMQAKLLREYRYKSLVGVRF</sequence>
<feature type="modified residue" description="4-aspartylphosphate" evidence="2">
    <location>
        <position position="66"/>
    </location>
</feature>
<dbReference type="Pfam" id="PF00072">
    <property type="entry name" value="Response_reg"/>
    <property type="match status" value="1"/>
</dbReference>
<dbReference type="SUPFAM" id="SSF52172">
    <property type="entry name" value="CheY-like"/>
    <property type="match status" value="1"/>
</dbReference>
<evidence type="ECO:0000313" key="5">
    <source>
        <dbReference type="EMBL" id="UXX79509.1"/>
    </source>
</evidence>
<name>A0ABY6D0R1_9BACT</name>
<dbReference type="SMART" id="SM00448">
    <property type="entry name" value="REC"/>
    <property type="match status" value="1"/>
</dbReference>
<dbReference type="PANTHER" id="PTHR44591">
    <property type="entry name" value="STRESS RESPONSE REGULATOR PROTEIN 1"/>
    <property type="match status" value="1"/>
</dbReference>
<dbReference type="RefSeq" id="WP_263051241.1">
    <property type="nucleotide sequence ID" value="NZ_CP106735.1"/>
</dbReference>
<dbReference type="InterPro" id="IPR011006">
    <property type="entry name" value="CheY-like_superfamily"/>
</dbReference>
<dbReference type="EMBL" id="CP106735">
    <property type="protein sequence ID" value="UXX79509.1"/>
    <property type="molecule type" value="Genomic_DNA"/>
</dbReference>
<dbReference type="Gene3D" id="3.40.50.2300">
    <property type="match status" value="1"/>
</dbReference>
<feature type="compositionally biased region" description="Low complexity" evidence="3">
    <location>
        <begin position="146"/>
        <end position="157"/>
    </location>
</feature>
<feature type="region of interest" description="Disordered" evidence="3">
    <location>
        <begin position="137"/>
        <end position="157"/>
    </location>
</feature>
<proteinExistence type="predicted"/>
<keyword evidence="1 2" id="KW-0597">Phosphoprotein</keyword>
<dbReference type="PANTHER" id="PTHR44591:SF19">
    <property type="entry name" value="TWO-COMPONENT RESPONSE REGULATOR-RELATED"/>
    <property type="match status" value="1"/>
</dbReference>
<keyword evidence="6" id="KW-1185">Reference proteome</keyword>
<dbReference type="PROSITE" id="PS50110">
    <property type="entry name" value="RESPONSE_REGULATORY"/>
    <property type="match status" value="1"/>
</dbReference>
<feature type="domain" description="Response regulatory" evidence="4">
    <location>
        <begin position="18"/>
        <end position="132"/>
    </location>
</feature>
<dbReference type="InterPro" id="IPR001789">
    <property type="entry name" value="Sig_transdc_resp-reg_receiver"/>
</dbReference>
<reference evidence="5" key="1">
    <citation type="submission" date="2022-10" db="EMBL/GenBank/DDBJ databases">
        <title>Comparative genomics and taxonomic characterization of three novel marine species of genus Reichenbachiella exhibiting antioxidant and polysaccharide degradation activities.</title>
        <authorList>
            <person name="Muhammad N."/>
            <person name="Lee Y.-J."/>
            <person name="Ko J."/>
            <person name="Kim S.-G."/>
        </authorList>
    </citation>
    <scope>NUCLEOTIDE SEQUENCE</scope>
    <source>
        <strain evidence="5">Wsw4-B4</strain>
    </source>
</reference>
<dbReference type="InterPro" id="IPR050595">
    <property type="entry name" value="Bact_response_regulator"/>
</dbReference>
<dbReference type="CDD" id="cd17569">
    <property type="entry name" value="REC_HupR-like"/>
    <property type="match status" value="1"/>
</dbReference>
<evidence type="ECO:0000313" key="6">
    <source>
        <dbReference type="Proteomes" id="UP001062165"/>
    </source>
</evidence>